<reference evidence="1 2" key="1">
    <citation type="submission" date="2018-01" db="EMBL/GenBank/DDBJ databases">
        <title>Genome sequence of a Cantenovulum-like bacteria.</title>
        <authorList>
            <person name="Tan W.R."/>
            <person name="Lau N.-S."/>
            <person name="Go F."/>
            <person name="Amirul A.-A.A."/>
        </authorList>
    </citation>
    <scope>NUCLEOTIDE SEQUENCE [LARGE SCALE GENOMIC DNA]</scope>
    <source>
        <strain evidence="1 2">CCB-QB4</strain>
    </source>
</reference>
<evidence type="ECO:0008006" key="3">
    <source>
        <dbReference type="Google" id="ProtNLM"/>
    </source>
</evidence>
<dbReference type="OrthoDB" id="6301205at2"/>
<sequence length="634" mass="70880">MKLNKTLCALPLLSTLALQGCLIEDSEQNALTTTVNLTLSTLAVENQHLYEPNDELQVNYRLHADNLPNPHNVTVDFYLVHNEPEDDSEENTEESEVEGDHLLGSVIHEAIETGEFGYHAEFTIPRDLQHEGHYWIMAVVDPQDEIVESNEQDNHPHPENEDHVAGEFPYAEIEVQLHPGHEFKLTNIVLDGDSVILDTPDHHEGTGDLHSDIIGHIDAIYHGTNTAKARFEAEILIDGGFQPLKLWHADSKTYTDSQEIEFTYNGEDHFFGFDLFISDEQRAALYANYDADAYNNVLIRYDITDITESDDVEHDLNNSVVMSYPLYFFEGENTAQISSSAQVTAAGVTSNSQEYSLSGGFDKTYGDKKKIATSMDLGGLLKLDKENQGAIADAGGSFNVYVFNKKATLFRVGFNAQAFTDVAGTGDGTGWGSELVLFGSKIIDESHYKTEFIKTWNKEWEEERQIVSSSFFVGPIPVGVRAGVTGGLGFEFTLRFDGKLHAEGDVVSSYFDIWAKGGVEAGVASAGITAQFRIFDELLRLDSAADLTIIGQNGVDPKITYEFDLTNKLDVIKGDFGLFAEVRSVKWCKKKKWGIKIKYPCGIKKDNYYYWFYRTKGLYSKSWTIFAKDGEINL</sequence>
<dbReference type="EMBL" id="CP026604">
    <property type="protein sequence ID" value="AWB65274.1"/>
    <property type="molecule type" value="Genomic_DNA"/>
</dbReference>
<accession>A0A2S0VM33</accession>
<evidence type="ECO:0000313" key="1">
    <source>
        <dbReference type="EMBL" id="AWB65274.1"/>
    </source>
</evidence>
<dbReference type="InterPro" id="IPR013783">
    <property type="entry name" value="Ig-like_fold"/>
</dbReference>
<dbReference type="Gene3D" id="2.60.40.10">
    <property type="entry name" value="Immunoglobulins"/>
    <property type="match status" value="1"/>
</dbReference>
<dbReference type="Proteomes" id="UP000244441">
    <property type="component" value="Chromosome"/>
</dbReference>
<evidence type="ECO:0000313" key="2">
    <source>
        <dbReference type="Proteomes" id="UP000244441"/>
    </source>
</evidence>
<dbReference type="RefSeq" id="WP_108601351.1">
    <property type="nucleotide sequence ID" value="NZ_CP026604.1"/>
</dbReference>
<name>A0A2S0VM33_9ALTE</name>
<protein>
    <recommendedName>
        <fullName evidence="3">CARDB domain-containing protein</fullName>
    </recommendedName>
</protein>
<dbReference type="KEGG" id="cate:C2869_01905"/>
<proteinExistence type="predicted"/>
<gene>
    <name evidence="1" type="ORF">C2869_01905</name>
</gene>
<keyword evidence="2" id="KW-1185">Reference proteome</keyword>
<dbReference type="PROSITE" id="PS51257">
    <property type="entry name" value="PROKAR_LIPOPROTEIN"/>
    <property type="match status" value="1"/>
</dbReference>
<organism evidence="1 2">
    <name type="scientific">Saccharobesus litoralis</name>
    <dbReference type="NCBI Taxonomy" id="2172099"/>
    <lineage>
        <taxon>Bacteria</taxon>
        <taxon>Pseudomonadati</taxon>
        <taxon>Pseudomonadota</taxon>
        <taxon>Gammaproteobacteria</taxon>
        <taxon>Alteromonadales</taxon>
        <taxon>Alteromonadaceae</taxon>
        <taxon>Saccharobesus</taxon>
    </lineage>
</organism>
<dbReference type="AlphaFoldDB" id="A0A2S0VM33"/>